<dbReference type="EMBL" id="WVUD01000007">
    <property type="protein sequence ID" value="MYL82786.1"/>
    <property type="molecule type" value="Genomic_DNA"/>
</dbReference>
<feature type="domain" description="DUF488" evidence="1">
    <location>
        <begin position="30"/>
        <end position="108"/>
    </location>
</feature>
<sequence>MVTTSYYAQEKKIKNPVRISQQKYRWGTNSREYKKLAPPMYLVDYWKKGSITVEQYTEEYYRVVLSKLNPQEVLDEIIRIFGDDATLLCFEKAGEFCHRRLVAEWIEKGTGVEVPELQF</sequence>
<name>A0A7C9ILD8_9BACT</name>
<evidence type="ECO:0000313" key="3">
    <source>
        <dbReference type="Proteomes" id="UP000482487"/>
    </source>
</evidence>
<dbReference type="RefSeq" id="WP_160959655.1">
    <property type="nucleotide sequence ID" value="NZ_WVUD01000007.1"/>
</dbReference>
<reference evidence="2 3" key="1">
    <citation type="submission" date="2020-01" db="EMBL/GenBank/DDBJ databases">
        <title>Genome sequence of Desulfovibrio aerotolerans DSM 16695(T).</title>
        <authorList>
            <person name="Karnachuk O."/>
            <person name="Avakyan M."/>
            <person name="Mardanov A."/>
            <person name="Kadnikov V."/>
            <person name="Ravin N."/>
        </authorList>
    </citation>
    <scope>NUCLEOTIDE SEQUENCE [LARGE SCALE GENOMIC DNA]</scope>
    <source>
        <strain evidence="2 3">DSM 16695</strain>
    </source>
</reference>
<gene>
    <name evidence="2" type="ORF">GTA51_06505</name>
</gene>
<dbReference type="AlphaFoldDB" id="A0A7C9ILD8"/>
<dbReference type="Proteomes" id="UP000482487">
    <property type="component" value="Unassembled WGS sequence"/>
</dbReference>
<evidence type="ECO:0000313" key="2">
    <source>
        <dbReference type="EMBL" id="MYL82786.1"/>
    </source>
</evidence>
<comment type="caution">
    <text evidence="2">The sequence shown here is derived from an EMBL/GenBank/DDBJ whole genome shotgun (WGS) entry which is preliminary data.</text>
</comment>
<keyword evidence="3" id="KW-1185">Reference proteome</keyword>
<dbReference type="OrthoDB" id="9810084at2"/>
<dbReference type="InterPro" id="IPR054495">
    <property type="entry name" value="DUF488-N3a"/>
</dbReference>
<proteinExistence type="predicted"/>
<dbReference type="Pfam" id="PF22751">
    <property type="entry name" value="DUF488-N3a"/>
    <property type="match status" value="1"/>
</dbReference>
<protein>
    <submittedName>
        <fullName evidence="2">DUF488 family protein</fullName>
    </submittedName>
</protein>
<accession>A0A7C9ILD8</accession>
<organism evidence="2 3">
    <name type="scientific">Solidesulfovibrio aerotolerans</name>
    <dbReference type="NCBI Taxonomy" id="295255"/>
    <lineage>
        <taxon>Bacteria</taxon>
        <taxon>Pseudomonadati</taxon>
        <taxon>Thermodesulfobacteriota</taxon>
        <taxon>Desulfovibrionia</taxon>
        <taxon>Desulfovibrionales</taxon>
        <taxon>Desulfovibrionaceae</taxon>
        <taxon>Solidesulfovibrio</taxon>
    </lineage>
</organism>
<evidence type="ECO:0000259" key="1">
    <source>
        <dbReference type="Pfam" id="PF22751"/>
    </source>
</evidence>